<comment type="caution">
    <text evidence="2">The sequence shown here is derived from an EMBL/GenBank/DDBJ whole genome shotgun (WGS) entry which is preliminary data.</text>
</comment>
<proteinExistence type="predicted"/>
<dbReference type="Pfam" id="PF05990">
    <property type="entry name" value="DUF900"/>
    <property type="match status" value="1"/>
</dbReference>
<keyword evidence="3" id="KW-1185">Reference proteome</keyword>
<dbReference type="InterPro" id="IPR029058">
    <property type="entry name" value="AB_hydrolase_fold"/>
</dbReference>
<dbReference type="PIRSF" id="PIRSF033909">
    <property type="entry name" value="UCP033909"/>
    <property type="match status" value="1"/>
</dbReference>
<evidence type="ECO:0000313" key="2">
    <source>
        <dbReference type="EMBL" id="GGL94708.1"/>
    </source>
</evidence>
<dbReference type="InterPro" id="IPR014586">
    <property type="entry name" value="UCP033909"/>
</dbReference>
<dbReference type="RefSeq" id="WP_051630433.1">
    <property type="nucleotide sequence ID" value="NZ_BMLF01000001.1"/>
</dbReference>
<dbReference type="PANTHER" id="PTHR36513:SF1">
    <property type="entry name" value="TRANSMEMBRANE PROTEIN"/>
    <property type="match status" value="1"/>
</dbReference>
<dbReference type="EMBL" id="BMLF01000001">
    <property type="protein sequence ID" value="GGL94708.1"/>
    <property type="molecule type" value="Genomic_DNA"/>
</dbReference>
<reference evidence="2" key="1">
    <citation type="journal article" date="2014" name="Int. J. Syst. Evol. Microbiol.">
        <title>Complete genome sequence of Corynebacterium casei LMG S-19264T (=DSM 44701T), isolated from a smear-ripened cheese.</title>
        <authorList>
            <consortium name="US DOE Joint Genome Institute (JGI-PGF)"/>
            <person name="Walter F."/>
            <person name="Albersmeier A."/>
            <person name="Kalinowski J."/>
            <person name="Ruckert C."/>
        </authorList>
    </citation>
    <scope>NUCLEOTIDE SEQUENCE</scope>
    <source>
        <strain evidence="2">CGMCC 1.6293</strain>
    </source>
</reference>
<accession>A0A917ST07</accession>
<reference evidence="2" key="2">
    <citation type="submission" date="2020-09" db="EMBL/GenBank/DDBJ databases">
        <authorList>
            <person name="Sun Q."/>
            <person name="Zhou Y."/>
        </authorList>
    </citation>
    <scope>NUCLEOTIDE SEQUENCE</scope>
    <source>
        <strain evidence="2">CGMCC 1.6293</strain>
    </source>
</reference>
<dbReference type="AlphaFoldDB" id="A0A917ST07"/>
<dbReference type="SUPFAM" id="SSF53474">
    <property type="entry name" value="alpha/beta-Hydrolases"/>
    <property type="match status" value="1"/>
</dbReference>
<evidence type="ECO:0008006" key="4">
    <source>
        <dbReference type="Google" id="ProtNLM"/>
    </source>
</evidence>
<dbReference type="Proteomes" id="UP000649829">
    <property type="component" value="Unassembled WGS sequence"/>
</dbReference>
<feature type="signal peptide" evidence="1">
    <location>
        <begin position="1"/>
        <end position="30"/>
    </location>
</feature>
<evidence type="ECO:0000313" key="3">
    <source>
        <dbReference type="Proteomes" id="UP000649829"/>
    </source>
</evidence>
<keyword evidence="1" id="KW-0732">Signal</keyword>
<organism evidence="2 3">
    <name type="scientific">Pseudooceanicola nanhaiensis</name>
    <dbReference type="NCBI Taxonomy" id="375761"/>
    <lineage>
        <taxon>Bacteria</taxon>
        <taxon>Pseudomonadati</taxon>
        <taxon>Pseudomonadota</taxon>
        <taxon>Alphaproteobacteria</taxon>
        <taxon>Rhodobacterales</taxon>
        <taxon>Paracoccaceae</taxon>
        <taxon>Pseudooceanicola</taxon>
    </lineage>
</organism>
<dbReference type="Gene3D" id="3.40.50.1820">
    <property type="entry name" value="alpha/beta hydrolase"/>
    <property type="match status" value="1"/>
</dbReference>
<evidence type="ECO:0000256" key="1">
    <source>
        <dbReference type="SAM" id="SignalP"/>
    </source>
</evidence>
<dbReference type="PROSITE" id="PS51257">
    <property type="entry name" value="PROKAR_LIPOPROTEIN"/>
    <property type="match status" value="1"/>
</dbReference>
<feature type="chain" id="PRO_5037019055" description="Esterase/lipase superfamily enzyme" evidence="1">
    <location>
        <begin position="31"/>
        <end position="367"/>
    </location>
</feature>
<sequence>MARTTTRGSSWTRRAALALLMLAAACSPRPGPEALNPAATPPDPARVHRIYVVTTRAARDAFRSEPSFVTRYGFYDVSVPPDHGGTKLTFDPVSPDPAKDYFVSDSGLMEREAFYRAVSRNRAQEPGVFVHGFNTTHSEGVFRLAQLTASAGYTGAPILFSWPSEGSPLDYVGDRQGALFSRDPLAELMIELTRRNRDNVMVFGHSMGGFLIVEALRTLSLSGRRGVLDRLETVLASPDIDVALFARTMRAIGPLRNPVAVLTAPGDRALAISSTISGGRVRLGSLGVTDPRVADVATLGNVELVDMSAVATDDRFGHDRYIHLAGQFSRLQSASGTRTGLRGAGAYVLRSLDDAFLEPVFDQIDIQ</sequence>
<dbReference type="InterPro" id="IPR010297">
    <property type="entry name" value="DUF900_hydrolase"/>
</dbReference>
<gene>
    <name evidence="2" type="ORF">GCM10011534_16130</name>
</gene>
<protein>
    <recommendedName>
        <fullName evidence="4">Esterase/lipase superfamily enzyme</fullName>
    </recommendedName>
</protein>
<dbReference type="PANTHER" id="PTHR36513">
    <property type="entry name" value="ABC TRANSMEMBRANE TYPE-1 DOMAIN-CONTAINING PROTEIN"/>
    <property type="match status" value="1"/>
</dbReference>
<name>A0A917ST07_9RHOB</name>